<reference evidence="1 2" key="1">
    <citation type="submission" date="2016-08" db="EMBL/GenBank/DDBJ databases">
        <authorList>
            <person name="Seilhamer J.J."/>
        </authorList>
    </citation>
    <scope>NUCLEOTIDE SEQUENCE [LARGE SCALE GENOMIC DNA]</scope>
    <source>
        <strain evidence="1">Buetzberg</strain>
    </source>
</reference>
<dbReference type="GeneID" id="30410910"/>
<gene>
    <name evidence="1" type="ORF">MCBB_0047</name>
</gene>
<dbReference type="RefSeq" id="WP_071905720.1">
    <property type="nucleotide sequence ID" value="NZ_LT607756.1"/>
</dbReference>
<protein>
    <submittedName>
        <fullName evidence="1">Uncharacterized protein</fullName>
    </submittedName>
</protein>
<accession>A0A1D3KZ92</accession>
<dbReference type="Proteomes" id="UP000094707">
    <property type="component" value="Chromosome I"/>
</dbReference>
<organism evidence="1 2">
    <name type="scientific">Methanobacterium congolense</name>
    <dbReference type="NCBI Taxonomy" id="118062"/>
    <lineage>
        <taxon>Archaea</taxon>
        <taxon>Methanobacteriati</taxon>
        <taxon>Methanobacteriota</taxon>
        <taxon>Methanomada group</taxon>
        <taxon>Methanobacteria</taxon>
        <taxon>Methanobacteriales</taxon>
        <taxon>Methanobacteriaceae</taxon>
        <taxon>Methanobacterium</taxon>
    </lineage>
</organism>
<dbReference type="EMBL" id="LT607756">
    <property type="protein sequence ID" value="SCG84636.1"/>
    <property type="molecule type" value="Genomic_DNA"/>
</dbReference>
<evidence type="ECO:0000313" key="2">
    <source>
        <dbReference type="Proteomes" id="UP000094707"/>
    </source>
</evidence>
<dbReference type="OrthoDB" id="70671at2157"/>
<dbReference type="STRING" id="118062.MCBB_0047"/>
<evidence type="ECO:0000313" key="1">
    <source>
        <dbReference type="EMBL" id="SCG84636.1"/>
    </source>
</evidence>
<dbReference type="AlphaFoldDB" id="A0A1D3KZ92"/>
<keyword evidence="2" id="KW-1185">Reference proteome</keyword>
<dbReference type="KEGG" id="mcub:MCBB_0047"/>
<sequence>MESEKERTQTLKKFRKYRKSLKASEAELLEKLQNFHKSKNGSVKTLKNSKNDLKPLNPDDAGEVYIISQLNVARAMPEVLDQHINLLEEGEDLDRVLVSFEYNVYRVKKDVYDDMGDWELLLKVLPDDRRFQIQKDPKGPGDLILKELIWIKDYEKGLKDMGFERI</sequence>
<name>A0A1D3KZ92_9EURY</name>
<proteinExistence type="predicted"/>